<dbReference type="PANTHER" id="PTHR12941:SF10">
    <property type="entry name" value="ER MEMBRANE PROTEIN COMPLEX SUBUNIT 8_9 HOMOLOG"/>
    <property type="match status" value="1"/>
</dbReference>
<gene>
    <name evidence="1" type="ORF">PSTG_00594</name>
</gene>
<evidence type="ECO:0000313" key="1">
    <source>
        <dbReference type="EMBL" id="KNF06081.1"/>
    </source>
</evidence>
<dbReference type="Proteomes" id="UP000054564">
    <property type="component" value="Unassembled WGS sequence"/>
</dbReference>
<comment type="caution">
    <text evidence="1">The sequence shown here is derived from an EMBL/GenBank/DDBJ whole genome shotgun (WGS) entry which is preliminary data.</text>
</comment>
<protein>
    <recommendedName>
        <fullName evidence="3">MPN domain-containing protein</fullName>
    </recommendedName>
</protein>
<dbReference type="Gene3D" id="3.40.140.10">
    <property type="entry name" value="Cytidine Deaminase, domain 2"/>
    <property type="match status" value="1"/>
</dbReference>
<proteinExistence type="predicted"/>
<dbReference type="OrthoDB" id="194468at2759"/>
<evidence type="ECO:0000313" key="2">
    <source>
        <dbReference type="Proteomes" id="UP000054564"/>
    </source>
</evidence>
<dbReference type="Pfam" id="PF03665">
    <property type="entry name" value="UPF0172"/>
    <property type="match status" value="1"/>
</dbReference>
<reference evidence="2" key="2">
    <citation type="submission" date="2014-03" db="EMBL/GenBank/DDBJ databases">
        <title>The Genome Sequence of Puccinia striiformis f. sp. tritici PST-78.</title>
        <authorList>
            <consortium name="The Broad Institute Genome Sequencing Platform"/>
            <person name="Cuomo C."/>
            <person name="Hulbert S."/>
            <person name="Chen X."/>
            <person name="Walker B."/>
            <person name="Young S.K."/>
            <person name="Zeng Q."/>
            <person name="Gargeya S."/>
            <person name="Fitzgerald M."/>
            <person name="Haas B."/>
            <person name="Abouelleil A."/>
            <person name="Alvarado L."/>
            <person name="Arachchi H.M."/>
            <person name="Berlin A.M."/>
            <person name="Chapman S.B."/>
            <person name="Goldberg J."/>
            <person name="Griggs A."/>
            <person name="Gujja S."/>
            <person name="Hansen M."/>
            <person name="Howarth C."/>
            <person name="Imamovic A."/>
            <person name="Larimer J."/>
            <person name="McCowan C."/>
            <person name="Montmayeur A."/>
            <person name="Murphy C."/>
            <person name="Neiman D."/>
            <person name="Pearson M."/>
            <person name="Priest M."/>
            <person name="Roberts A."/>
            <person name="Saif S."/>
            <person name="Shea T."/>
            <person name="Sisk P."/>
            <person name="Sykes S."/>
            <person name="Wortman J."/>
            <person name="Nusbaum C."/>
            <person name="Birren B."/>
        </authorList>
    </citation>
    <scope>NUCLEOTIDE SEQUENCE [LARGE SCALE GENOMIC DNA]</scope>
    <source>
        <strain evidence="2">race PST-78</strain>
    </source>
</reference>
<reference evidence="1" key="1">
    <citation type="submission" date="2014-03" db="EMBL/GenBank/DDBJ databases">
        <title>Cloning and expression analysis of gamma-glutamylcysteines synthetase in perennial ryegrass.</title>
        <authorList>
            <person name="Wei S."/>
            <person name="Sun Z."/>
        </authorList>
    </citation>
    <scope>NUCLEOTIDE SEQUENCE</scope>
    <source>
        <strain evidence="1">Race PST-78</strain>
    </source>
</reference>
<dbReference type="AlphaFoldDB" id="A0A0L0W3J2"/>
<name>A0A0L0W3J2_9BASI</name>
<dbReference type="CDD" id="cd08060">
    <property type="entry name" value="MPN_UPF0172"/>
    <property type="match status" value="1"/>
</dbReference>
<accession>A0A0L0W3J2</accession>
<organism evidence="1 2">
    <name type="scientific">Puccinia striiformis f. sp. tritici PST-78</name>
    <dbReference type="NCBI Taxonomy" id="1165861"/>
    <lineage>
        <taxon>Eukaryota</taxon>
        <taxon>Fungi</taxon>
        <taxon>Dikarya</taxon>
        <taxon>Basidiomycota</taxon>
        <taxon>Pucciniomycotina</taxon>
        <taxon>Pucciniomycetes</taxon>
        <taxon>Pucciniales</taxon>
        <taxon>Pucciniaceae</taxon>
        <taxon>Puccinia</taxon>
    </lineage>
</organism>
<sequence length="184" mass="20270">MAQNYVIQPLPALKTLRHSSKYPHSTVIGLLVGTIEGDKTTISDAIPLVHHWLDLSPMLEAGVALAKIHVQSNSLRLVGTYIAHARIDLKSLDIVSQRINESLQSEHSIALIIDNQKLNTSENPFIPYTRSKTSGDWSPLDDKYLQASIPKDWLNSGGSIGDFDDHLEDLGVDWLVNPSIVCPA</sequence>
<keyword evidence="2" id="KW-1185">Reference proteome</keyword>
<dbReference type="InterPro" id="IPR005366">
    <property type="entry name" value="EMC8/9"/>
</dbReference>
<dbReference type="STRING" id="1165861.A0A0L0W3J2"/>
<dbReference type="EMBL" id="AJIL01000004">
    <property type="protein sequence ID" value="KNF06082.1"/>
    <property type="molecule type" value="Genomic_DNA"/>
</dbReference>
<dbReference type="EMBL" id="AJIL01000004">
    <property type="protein sequence ID" value="KNF06081.1"/>
    <property type="molecule type" value="Genomic_DNA"/>
</dbReference>
<dbReference type="PANTHER" id="PTHR12941">
    <property type="entry name" value="ER MEMBRANE PROTEIN COMPLEX"/>
    <property type="match status" value="1"/>
</dbReference>
<dbReference type="GO" id="GO:0072546">
    <property type="term" value="C:EMC complex"/>
    <property type="evidence" value="ECO:0007669"/>
    <property type="project" value="InterPro"/>
</dbReference>
<evidence type="ECO:0008006" key="3">
    <source>
        <dbReference type="Google" id="ProtNLM"/>
    </source>
</evidence>